<dbReference type="AlphaFoldDB" id="A0A1I3J853"/>
<dbReference type="SUPFAM" id="SSF48452">
    <property type="entry name" value="TPR-like"/>
    <property type="match status" value="1"/>
</dbReference>
<sequence length="194" mass="21148">MRSVSVFSLLILVCMATGALAQTGSRSSSVLVAPPSQRIEQLFGDLKRAGNEQAAARVAARIVQEWSHSGSASVDLLMQWSQKAVDDKKNDVALDLLDQVVTLAPGFAEGWNRRATVHFGMNDYGKTMSDLERVLELEPRHFGALAGLATILSETQRTDAAIRAYERLLDVYPMMREAQTELGRLADEASGQGI</sequence>
<proteinExistence type="predicted"/>
<dbReference type="OrthoDB" id="9815010at2"/>
<organism evidence="3 4">
    <name type="scientific">Aquamicrobium aerolatum DSM 21857</name>
    <dbReference type="NCBI Taxonomy" id="1121003"/>
    <lineage>
        <taxon>Bacteria</taxon>
        <taxon>Pseudomonadati</taxon>
        <taxon>Pseudomonadota</taxon>
        <taxon>Alphaproteobacteria</taxon>
        <taxon>Hyphomicrobiales</taxon>
        <taxon>Phyllobacteriaceae</taxon>
        <taxon>Aerobium</taxon>
    </lineage>
</organism>
<dbReference type="InterPro" id="IPR019734">
    <property type="entry name" value="TPR_rpt"/>
</dbReference>
<protein>
    <submittedName>
        <fullName evidence="3">TPR repeat-containing protein</fullName>
    </submittedName>
</protein>
<evidence type="ECO:0000313" key="3">
    <source>
        <dbReference type="EMBL" id="SFI56432.1"/>
    </source>
</evidence>
<dbReference type="EMBL" id="FORF01000003">
    <property type="protein sequence ID" value="SFI56432.1"/>
    <property type="molecule type" value="Genomic_DNA"/>
</dbReference>
<dbReference type="RefSeq" id="WP_091518928.1">
    <property type="nucleotide sequence ID" value="NZ_FORF01000003.1"/>
</dbReference>
<dbReference type="PROSITE" id="PS50005">
    <property type="entry name" value="TPR"/>
    <property type="match status" value="1"/>
</dbReference>
<evidence type="ECO:0000256" key="2">
    <source>
        <dbReference type="SAM" id="SignalP"/>
    </source>
</evidence>
<reference evidence="4" key="1">
    <citation type="submission" date="2016-10" db="EMBL/GenBank/DDBJ databases">
        <authorList>
            <person name="Varghese N."/>
            <person name="Submissions S."/>
        </authorList>
    </citation>
    <scope>NUCLEOTIDE SEQUENCE [LARGE SCALE GENOMIC DNA]</scope>
    <source>
        <strain evidence="4">DSM 21857</strain>
    </source>
</reference>
<dbReference type="STRING" id="1121003.SAMN03080618_00837"/>
<keyword evidence="1" id="KW-0802">TPR repeat</keyword>
<dbReference type="Proteomes" id="UP000242763">
    <property type="component" value="Unassembled WGS sequence"/>
</dbReference>
<evidence type="ECO:0000256" key="1">
    <source>
        <dbReference type="PROSITE-ProRule" id="PRU00339"/>
    </source>
</evidence>
<dbReference type="Pfam" id="PF14559">
    <property type="entry name" value="TPR_19"/>
    <property type="match status" value="1"/>
</dbReference>
<dbReference type="Gene3D" id="1.25.40.10">
    <property type="entry name" value="Tetratricopeptide repeat domain"/>
    <property type="match status" value="1"/>
</dbReference>
<dbReference type="SMART" id="SM00028">
    <property type="entry name" value="TPR"/>
    <property type="match status" value="2"/>
</dbReference>
<evidence type="ECO:0000313" key="4">
    <source>
        <dbReference type="Proteomes" id="UP000242763"/>
    </source>
</evidence>
<feature type="signal peptide" evidence="2">
    <location>
        <begin position="1"/>
        <end position="21"/>
    </location>
</feature>
<name>A0A1I3J853_9HYPH</name>
<gene>
    <name evidence="3" type="ORF">SAMN03080618_00837</name>
</gene>
<dbReference type="InterPro" id="IPR011990">
    <property type="entry name" value="TPR-like_helical_dom_sf"/>
</dbReference>
<feature type="repeat" description="TPR" evidence="1">
    <location>
        <begin position="108"/>
        <end position="141"/>
    </location>
</feature>
<accession>A0A1I3J853</accession>
<feature type="chain" id="PRO_5017239261" evidence="2">
    <location>
        <begin position="22"/>
        <end position="194"/>
    </location>
</feature>
<keyword evidence="2" id="KW-0732">Signal</keyword>
<keyword evidence="4" id="KW-1185">Reference proteome</keyword>